<protein>
    <recommendedName>
        <fullName evidence="2">F5/8 type C domain-containing protein</fullName>
    </recommendedName>
</protein>
<dbReference type="SUPFAM" id="SSF49785">
    <property type="entry name" value="Galactose-binding domain-like"/>
    <property type="match status" value="1"/>
</dbReference>
<accession>A0A0F9T0W0</accession>
<organism evidence="1">
    <name type="scientific">marine sediment metagenome</name>
    <dbReference type="NCBI Taxonomy" id="412755"/>
    <lineage>
        <taxon>unclassified sequences</taxon>
        <taxon>metagenomes</taxon>
        <taxon>ecological metagenomes</taxon>
    </lineage>
</organism>
<dbReference type="InterPro" id="IPR008979">
    <property type="entry name" value="Galactose-bd-like_sf"/>
</dbReference>
<evidence type="ECO:0008006" key="2">
    <source>
        <dbReference type="Google" id="ProtNLM"/>
    </source>
</evidence>
<reference evidence="1" key="1">
    <citation type="journal article" date="2015" name="Nature">
        <title>Complex archaea that bridge the gap between prokaryotes and eukaryotes.</title>
        <authorList>
            <person name="Spang A."/>
            <person name="Saw J.H."/>
            <person name="Jorgensen S.L."/>
            <person name="Zaremba-Niedzwiedzka K."/>
            <person name="Martijn J."/>
            <person name="Lind A.E."/>
            <person name="van Eijk R."/>
            <person name="Schleper C."/>
            <person name="Guy L."/>
            <person name="Ettema T.J."/>
        </authorList>
    </citation>
    <scope>NUCLEOTIDE SEQUENCE</scope>
</reference>
<gene>
    <name evidence="1" type="ORF">LCGC14_0405830</name>
</gene>
<evidence type="ECO:0000313" key="1">
    <source>
        <dbReference type="EMBL" id="KKN72879.1"/>
    </source>
</evidence>
<dbReference type="AlphaFoldDB" id="A0A0F9T0W0"/>
<sequence>MVAYFSGRSDGNREGYKLLITGNGIDAVEDATTITLTSPGAAVGLEATVAMFQANPATGTGYWPARINDNDTGTIGGHNAVGEYIEVDFGKVVYIKRWRQYGEFNNGGDGRWKIQYYNLATHAWTDWVTGLATRSTRDWSGYSTVTEVLTDKIRSVCEVVDTFSGAGSQFREIEVIY</sequence>
<dbReference type="Gene3D" id="2.60.120.260">
    <property type="entry name" value="Galactose-binding domain-like"/>
    <property type="match status" value="1"/>
</dbReference>
<name>A0A0F9T0W0_9ZZZZ</name>
<dbReference type="EMBL" id="LAZR01000353">
    <property type="protein sequence ID" value="KKN72879.1"/>
    <property type="molecule type" value="Genomic_DNA"/>
</dbReference>
<proteinExistence type="predicted"/>
<comment type="caution">
    <text evidence="1">The sequence shown here is derived from an EMBL/GenBank/DDBJ whole genome shotgun (WGS) entry which is preliminary data.</text>
</comment>